<protein>
    <submittedName>
        <fullName evidence="1">Uncharacterized protein</fullName>
    </submittedName>
</protein>
<evidence type="ECO:0000313" key="2">
    <source>
        <dbReference type="Proteomes" id="UP000514713"/>
    </source>
</evidence>
<organism evidence="1 2">
    <name type="scientific">Nostoc edaphicum CCNP1411</name>
    <dbReference type="NCBI Taxonomy" id="1472755"/>
    <lineage>
        <taxon>Bacteria</taxon>
        <taxon>Bacillati</taxon>
        <taxon>Cyanobacteriota</taxon>
        <taxon>Cyanophyceae</taxon>
        <taxon>Nostocales</taxon>
        <taxon>Nostocaceae</taxon>
        <taxon>Nostoc</taxon>
    </lineage>
</organism>
<proteinExistence type="predicted"/>
<gene>
    <name evidence="1" type="ORF">HUN01_28600</name>
</gene>
<name>A0A7D7QQK4_9NOSO</name>
<accession>A0A7D7QQK4</accession>
<dbReference type="KEGG" id="ned:HUN01_28600"/>
<dbReference type="Proteomes" id="UP000514713">
    <property type="component" value="Chromosome"/>
</dbReference>
<dbReference type="RefSeq" id="WP_181929000.1">
    <property type="nucleotide sequence ID" value="NZ_CP054698.1"/>
</dbReference>
<reference evidence="2" key="1">
    <citation type="submission" date="2020-06" db="EMBL/GenBank/DDBJ databases">
        <title>Nostoc edaphicum CCNP1411 genome.</title>
        <authorList>
            <person name="Fidor A."/>
            <person name="Grabski M."/>
            <person name="Gawor J."/>
            <person name="Gromadka R."/>
            <person name="Wegrzyn G."/>
            <person name="Mazur-Marzec H."/>
        </authorList>
    </citation>
    <scope>NUCLEOTIDE SEQUENCE [LARGE SCALE GENOMIC DNA]</scope>
    <source>
        <strain evidence="2">CCNP1411</strain>
    </source>
</reference>
<keyword evidence="2" id="KW-1185">Reference proteome</keyword>
<dbReference type="AlphaFoldDB" id="A0A7D7QQK4"/>
<evidence type="ECO:0000313" key="1">
    <source>
        <dbReference type="EMBL" id="QMS91365.1"/>
    </source>
</evidence>
<sequence>MLSNVSKSLPNDSLKILFNAHIQDQDFESLGSKTALIQRFQHELEALECNSENQTTHLYAISIFSGFSGCLSLAGMSVLNPLLAAAIGFTSVSSALAVIAGSCLHNQKLSQEIPKLKRYALALNSSPAKDWSKLWHIAGYELFLESLVSASKGSINHQGKLIRNDGKNALAVAVDYCADRLHLTRVELLEKCNNLAVTAAPTVIQHQTPPQSEAITVLQSPQTPPPTPTGTPNWHQVALKVLDSLVTPANDRALGGCVIIASPGAGKTTFLGTAWGRLRSKYGDRFQSLAVVVKQSDLLFFKRFATTAICVKHDPIAAAVAVIKFIDAGMREGKITRVFLDDFLTMNLLLDNAVKGVWIEPSTYALSDKKEVGLVPLAGHFHATLNEAWLVGREYNLCLWVSSHSPNIDTLPFCGSRDSRSVGDIIFLAKNNKREFLEMSLSNAHLISNAAKRAELKAALDALDSGNEPIILANNNNWVLGIVPDSIYAEYQTYRTEVTPDSMTNNPPQPTQQPSQVETQMMLEYLLTLSSAERTITHQTSRTASIVLEIIKAGNPPIKFDAIRKSRKWDETPASATVKSGIDELISKELIEGDSEAGYTLAN</sequence>
<dbReference type="EMBL" id="CP054698">
    <property type="protein sequence ID" value="QMS91365.1"/>
    <property type="molecule type" value="Genomic_DNA"/>
</dbReference>